<dbReference type="PROSITE" id="PS51257">
    <property type="entry name" value="PROKAR_LIPOPROTEIN"/>
    <property type="match status" value="1"/>
</dbReference>
<sequence length="533" mass="60687">MNIATRRLALMLAAVLLVIASAGCRSNDQQRLPSQPASSAPPEHLEISVAIWELTDNPLAEDPLIQRLEKKLNITIKPIPMTTANYVQQFQMWASSGQLPDIFAVDAVNTQYYRNWRDQGVIKPLPSDLSAYPYLNQYLATTEFQDLKNDGKLYFIPRKTYDSTDYNVLDRLVVYRWDLAQQAGITKEPETWDEFRTMLKAIVEKDPENKHITGLTSVSKLLLGGLFWLYGSPAATSDGSGSDFKWIKEDGRYIPAVFSKHAVESLKLLRELYSAGLIDPDLPLTRGNMAVDKFAEGKVAAIITSGMFRSVDTNMNKNRWQKLHPEEKEFYDSVRFLKPLPSMDGNRYSAVFKTFWSESYISSKVSEAKMDRILQLFDYMNSPEFLEMRHYGLLDVDYTKSGDTIRKIDPNTNILLKYPSFTAFANLANWDGMFGLDPNFSGISPEAYDAQQELIDYAMRMTSKQAYEPRLTNLSTPTKDTFTIFDNDDMIRVMISKLPVEVIWKSILDGYKAKGLDRMINEVNAEAKKLGIE</sequence>
<name>A0ABS5CFI5_9BACL</name>
<dbReference type="PANTHER" id="PTHR43649:SF12">
    <property type="entry name" value="DIACETYLCHITOBIOSE BINDING PROTEIN DASA"/>
    <property type="match status" value="1"/>
</dbReference>
<dbReference type="Proteomes" id="UP000673394">
    <property type="component" value="Unassembled WGS sequence"/>
</dbReference>
<dbReference type="EMBL" id="JAGKSP010000007">
    <property type="protein sequence ID" value="MBP3964601.1"/>
    <property type="molecule type" value="Genomic_DNA"/>
</dbReference>
<comment type="caution">
    <text evidence="2">The sequence shown here is derived from an EMBL/GenBank/DDBJ whole genome shotgun (WGS) entry which is preliminary data.</text>
</comment>
<proteinExistence type="predicted"/>
<feature type="chain" id="PRO_5047053717" evidence="1">
    <location>
        <begin position="23"/>
        <end position="533"/>
    </location>
</feature>
<dbReference type="Gene3D" id="3.40.190.10">
    <property type="entry name" value="Periplasmic binding protein-like II"/>
    <property type="match status" value="2"/>
</dbReference>
<evidence type="ECO:0000313" key="3">
    <source>
        <dbReference type="Proteomes" id="UP000673394"/>
    </source>
</evidence>
<protein>
    <submittedName>
        <fullName evidence="2">Extracellular solute-binding protein</fullName>
    </submittedName>
</protein>
<feature type="signal peptide" evidence="1">
    <location>
        <begin position="1"/>
        <end position="22"/>
    </location>
</feature>
<dbReference type="InterPro" id="IPR050490">
    <property type="entry name" value="Bact_solute-bd_prot1"/>
</dbReference>
<keyword evidence="1" id="KW-0732">Signal</keyword>
<dbReference type="Pfam" id="PF01547">
    <property type="entry name" value="SBP_bac_1"/>
    <property type="match status" value="1"/>
</dbReference>
<dbReference type="PANTHER" id="PTHR43649">
    <property type="entry name" value="ARABINOSE-BINDING PROTEIN-RELATED"/>
    <property type="match status" value="1"/>
</dbReference>
<evidence type="ECO:0000313" key="2">
    <source>
        <dbReference type="EMBL" id="MBP3964601.1"/>
    </source>
</evidence>
<accession>A0ABS5CFI5</accession>
<organism evidence="2 3">
    <name type="scientific">Paenibacillus lignilyticus</name>
    <dbReference type="NCBI Taxonomy" id="1172615"/>
    <lineage>
        <taxon>Bacteria</taxon>
        <taxon>Bacillati</taxon>
        <taxon>Bacillota</taxon>
        <taxon>Bacilli</taxon>
        <taxon>Bacillales</taxon>
        <taxon>Paenibacillaceae</taxon>
        <taxon>Paenibacillus</taxon>
    </lineage>
</organism>
<gene>
    <name evidence="2" type="ORF">I8J30_17925</name>
</gene>
<evidence type="ECO:0000256" key="1">
    <source>
        <dbReference type="SAM" id="SignalP"/>
    </source>
</evidence>
<keyword evidence="3" id="KW-1185">Reference proteome</keyword>
<dbReference type="SUPFAM" id="SSF53850">
    <property type="entry name" value="Periplasmic binding protein-like II"/>
    <property type="match status" value="1"/>
</dbReference>
<reference evidence="2 3" key="1">
    <citation type="submission" date="2021-04" db="EMBL/GenBank/DDBJ databases">
        <title>Paenibacillus sp. DLE-14 whole genome sequence.</title>
        <authorList>
            <person name="Ham Y.J."/>
        </authorList>
    </citation>
    <scope>NUCLEOTIDE SEQUENCE [LARGE SCALE GENOMIC DNA]</scope>
    <source>
        <strain evidence="2 3">DLE-14</strain>
    </source>
</reference>
<dbReference type="InterPro" id="IPR006059">
    <property type="entry name" value="SBP"/>
</dbReference>
<dbReference type="RefSeq" id="WP_210660229.1">
    <property type="nucleotide sequence ID" value="NZ_JAGKSP010000007.1"/>
</dbReference>